<organism evidence="4 5">
    <name type="scientific">Gordonia phosphorivorans</name>
    <dbReference type="NCBI Taxonomy" id="1056982"/>
    <lineage>
        <taxon>Bacteria</taxon>
        <taxon>Bacillati</taxon>
        <taxon>Actinomycetota</taxon>
        <taxon>Actinomycetes</taxon>
        <taxon>Mycobacteriales</taxon>
        <taxon>Gordoniaceae</taxon>
        <taxon>Gordonia</taxon>
    </lineage>
</organism>
<accession>A0ABV6H6D4</accession>
<comment type="caution">
    <text evidence="4">The sequence shown here is derived from an EMBL/GenBank/DDBJ whole genome shotgun (WGS) entry which is preliminary data.</text>
</comment>
<feature type="transmembrane region" description="Helical" evidence="2">
    <location>
        <begin position="235"/>
        <end position="255"/>
    </location>
</feature>
<dbReference type="InterPro" id="IPR037185">
    <property type="entry name" value="EmrE-like"/>
</dbReference>
<keyword evidence="2" id="KW-1133">Transmembrane helix</keyword>
<name>A0ABV6H6D4_9ACTN</name>
<dbReference type="SUPFAM" id="SSF103481">
    <property type="entry name" value="Multidrug resistance efflux transporter EmrE"/>
    <property type="match status" value="2"/>
</dbReference>
<dbReference type="Pfam" id="PF00892">
    <property type="entry name" value="EamA"/>
    <property type="match status" value="1"/>
</dbReference>
<evidence type="ECO:0000259" key="3">
    <source>
        <dbReference type="Pfam" id="PF00892"/>
    </source>
</evidence>
<feature type="domain" description="EamA" evidence="3">
    <location>
        <begin position="145"/>
        <end position="275"/>
    </location>
</feature>
<keyword evidence="5" id="KW-1185">Reference proteome</keyword>
<feature type="transmembrane region" description="Helical" evidence="2">
    <location>
        <begin position="175"/>
        <end position="195"/>
    </location>
</feature>
<feature type="transmembrane region" description="Helical" evidence="2">
    <location>
        <begin position="261"/>
        <end position="277"/>
    </location>
</feature>
<reference evidence="4 5" key="1">
    <citation type="submission" date="2024-09" db="EMBL/GenBank/DDBJ databases">
        <authorList>
            <person name="Sun Q."/>
            <person name="Mori K."/>
        </authorList>
    </citation>
    <scope>NUCLEOTIDE SEQUENCE [LARGE SCALE GENOMIC DNA]</scope>
    <source>
        <strain evidence="4 5">CCM 7957</strain>
    </source>
</reference>
<feature type="transmembrane region" description="Helical" evidence="2">
    <location>
        <begin position="12"/>
        <end position="34"/>
    </location>
</feature>
<dbReference type="PANTHER" id="PTHR22911">
    <property type="entry name" value="ACYL-MALONYL CONDENSING ENZYME-RELATED"/>
    <property type="match status" value="1"/>
</dbReference>
<evidence type="ECO:0000313" key="5">
    <source>
        <dbReference type="Proteomes" id="UP001589783"/>
    </source>
</evidence>
<dbReference type="EMBL" id="JBHLWV010000013">
    <property type="protein sequence ID" value="MFC0314306.1"/>
    <property type="molecule type" value="Genomic_DNA"/>
</dbReference>
<protein>
    <submittedName>
        <fullName evidence="4">DMT family transporter</fullName>
    </submittedName>
</protein>
<evidence type="ECO:0000256" key="1">
    <source>
        <dbReference type="ARBA" id="ARBA00007362"/>
    </source>
</evidence>
<dbReference type="Proteomes" id="UP001589783">
    <property type="component" value="Unassembled WGS sequence"/>
</dbReference>
<dbReference type="RefSeq" id="WP_246991489.1">
    <property type="nucleotide sequence ID" value="NZ_JBHLWV010000013.1"/>
</dbReference>
<feature type="transmembrane region" description="Helical" evidence="2">
    <location>
        <begin position="121"/>
        <end position="138"/>
    </location>
</feature>
<keyword evidence="2" id="KW-0812">Transmembrane</keyword>
<dbReference type="InterPro" id="IPR000620">
    <property type="entry name" value="EamA_dom"/>
</dbReference>
<evidence type="ECO:0000256" key="2">
    <source>
        <dbReference type="SAM" id="Phobius"/>
    </source>
</evidence>
<evidence type="ECO:0000313" key="4">
    <source>
        <dbReference type="EMBL" id="MFC0314306.1"/>
    </source>
</evidence>
<dbReference type="PANTHER" id="PTHR22911:SF37">
    <property type="entry name" value="THREONINE_HOMOSERINE EXPORTER RHTA"/>
    <property type="match status" value="1"/>
</dbReference>
<feature type="transmembrane region" description="Helical" evidence="2">
    <location>
        <begin position="40"/>
        <end position="58"/>
    </location>
</feature>
<sequence length="294" mass="30608">MIGQNLPAKVPAWSMAVAAMLGIQMASALSVRVIEQVGPAGTAWLRLSFGVALLWLISPPKFGSIRRRDVPALLALGAATGLMTTFFLSALERIELGTAVSIEFLGPLVVAAVMSPHRKALIWPLVALAGVLLLTEPWRGEIDLLGVAFALLAGACWGTYNVLTQHVGSRFEGISGLSLTIPVAALVALPMGLPQVLGGDVLWWVLPTAAGIALLAPVIAFALEMASLRRMTQTAFGTLLSVEPALAVLIGLIVLTQLPSPVQLLGIALVVVAAAAAQRGGKRPSTGTREEAVL</sequence>
<comment type="similarity">
    <text evidence="1">Belongs to the EamA transporter family.</text>
</comment>
<proteinExistence type="inferred from homology"/>
<feature type="transmembrane region" description="Helical" evidence="2">
    <location>
        <begin position="201"/>
        <end position="223"/>
    </location>
</feature>
<feature type="transmembrane region" description="Helical" evidence="2">
    <location>
        <begin position="70"/>
        <end position="90"/>
    </location>
</feature>
<feature type="transmembrane region" description="Helical" evidence="2">
    <location>
        <begin position="96"/>
        <end position="114"/>
    </location>
</feature>
<feature type="transmembrane region" description="Helical" evidence="2">
    <location>
        <begin position="144"/>
        <end position="163"/>
    </location>
</feature>
<keyword evidence="2" id="KW-0472">Membrane</keyword>
<gene>
    <name evidence="4" type="ORF">ACFFJD_05485</name>
</gene>